<reference evidence="1" key="1">
    <citation type="submission" date="2020-10" db="EMBL/GenBank/DDBJ databases">
        <authorList>
            <person name="Gilroy R."/>
        </authorList>
    </citation>
    <scope>NUCLEOTIDE SEQUENCE</scope>
    <source>
        <strain evidence="1">B3-1481</strain>
    </source>
</reference>
<accession>A0A9D9IV36</accession>
<gene>
    <name evidence="1" type="ORF">IAB76_00575</name>
</gene>
<sequence>MPAISQQTGSFVDCLDLLRQLSEKLTEAMERMYYQSDADSILEKEFYPAYEELESRIWKLAAESMRDRAAVTRMREI</sequence>
<evidence type="ECO:0000313" key="1">
    <source>
        <dbReference type="EMBL" id="MBO8479594.1"/>
    </source>
</evidence>
<dbReference type="AlphaFoldDB" id="A0A9D9IV36"/>
<protein>
    <submittedName>
        <fullName evidence="1">Uncharacterized protein</fullName>
    </submittedName>
</protein>
<comment type="caution">
    <text evidence="1">The sequence shown here is derived from an EMBL/GenBank/DDBJ whole genome shotgun (WGS) entry which is preliminary data.</text>
</comment>
<name>A0A9D9IV36_9BACT</name>
<dbReference type="Proteomes" id="UP000823769">
    <property type="component" value="Unassembled WGS sequence"/>
</dbReference>
<evidence type="ECO:0000313" key="2">
    <source>
        <dbReference type="Proteomes" id="UP000823769"/>
    </source>
</evidence>
<reference evidence="1" key="2">
    <citation type="journal article" date="2021" name="PeerJ">
        <title>Extensive microbial diversity within the chicken gut microbiome revealed by metagenomics and culture.</title>
        <authorList>
            <person name="Gilroy R."/>
            <person name="Ravi A."/>
            <person name="Getino M."/>
            <person name="Pursley I."/>
            <person name="Horton D.L."/>
            <person name="Alikhan N.F."/>
            <person name="Baker D."/>
            <person name="Gharbi K."/>
            <person name="Hall N."/>
            <person name="Watson M."/>
            <person name="Adriaenssens E.M."/>
            <person name="Foster-Nyarko E."/>
            <person name="Jarju S."/>
            <person name="Secka A."/>
            <person name="Antonio M."/>
            <person name="Oren A."/>
            <person name="Chaudhuri R.R."/>
            <person name="La Ragione R."/>
            <person name="Hildebrand F."/>
            <person name="Pallen M.J."/>
        </authorList>
    </citation>
    <scope>NUCLEOTIDE SEQUENCE</scope>
    <source>
        <strain evidence="1">B3-1481</strain>
    </source>
</reference>
<proteinExistence type="predicted"/>
<organism evidence="1 2">
    <name type="scientific">Candidatus Cryptobacteroides avistercoris</name>
    <dbReference type="NCBI Taxonomy" id="2840758"/>
    <lineage>
        <taxon>Bacteria</taxon>
        <taxon>Pseudomonadati</taxon>
        <taxon>Bacteroidota</taxon>
        <taxon>Bacteroidia</taxon>
        <taxon>Bacteroidales</taxon>
        <taxon>Candidatus Cryptobacteroides</taxon>
    </lineage>
</organism>
<dbReference type="EMBL" id="JADILW010000008">
    <property type="protein sequence ID" value="MBO8479594.1"/>
    <property type="molecule type" value="Genomic_DNA"/>
</dbReference>